<keyword evidence="6" id="KW-0865">Zymogen</keyword>
<evidence type="ECO:0000256" key="9">
    <source>
        <dbReference type="ARBA" id="ARBA00057399"/>
    </source>
</evidence>
<comment type="function">
    <text evidence="9">Expression of the protease correlates with blood-feeding and suggests a role for the protease in blood digestion.</text>
</comment>
<dbReference type="EMBL" id="KZ346078">
    <property type="protein sequence ID" value="PIO71040.1"/>
    <property type="molecule type" value="Genomic_DNA"/>
</dbReference>
<gene>
    <name evidence="12" type="ORF">TELCIR_07074</name>
</gene>
<keyword evidence="7" id="KW-1015">Disulfide bond</keyword>
<organism evidence="12 13">
    <name type="scientific">Teladorsagia circumcincta</name>
    <name type="common">Brown stomach worm</name>
    <name type="synonym">Ostertagia circumcincta</name>
    <dbReference type="NCBI Taxonomy" id="45464"/>
    <lineage>
        <taxon>Eukaryota</taxon>
        <taxon>Metazoa</taxon>
        <taxon>Ecdysozoa</taxon>
        <taxon>Nematoda</taxon>
        <taxon>Chromadorea</taxon>
        <taxon>Rhabditida</taxon>
        <taxon>Rhabditina</taxon>
        <taxon>Rhabditomorpha</taxon>
        <taxon>Strongyloidea</taxon>
        <taxon>Trichostrongylidae</taxon>
        <taxon>Teladorsagia</taxon>
    </lineage>
</organism>
<evidence type="ECO:0000256" key="4">
    <source>
        <dbReference type="ARBA" id="ARBA00022801"/>
    </source>
</evidence>
<dbReference type="Proteomes" id="UP000230423">
    <property type="component" value="Unassembled WGS sequence"/>
</dbReference>
<comment type="similarity">
    <text evidence="1">Belongs to the peptidase C1 family.</text>
</comment>
<keyword evidence="5" id="KW-0788">Thiol protease</keyword>
<dbReference type="PROSITE" id="PS00640">
    <property type="entry name" value="THIOL_PROTEASE_ASN"/>
    <property type="match status" value="1"/>
</dbReference>
<dbReference type="OrthoDB" id="10058785at2759"/>
<feature type="domain" description="Peptidase C1A papain C-terminal" evidence="11">
    <location>
        <begin position="94"/>
        <end position="343"/>
    </location>
</feature>
<reference evidence="12 13" key="1">
    <citation type="submission" date="2015-09" db="EMBL/GenBank/DDBJ databases">
        <title>Draft genome of the parasitic nematode Teladorsagia circumcincta isolate WARC Sus (inbred).</title>
        <authorList>
            <person name="Mitreva M."/>
        </authorList>
    </citation>
    <scope>NUCLEOTIDE SEQUENCE [LARGE SCALE GENOMIC DNA]</scope>
    <source>
        <strain evidence="12 13">S</strain>
    </source>
</reference>
<evidence type="ECO:0000256" key="1">
    <source>
        <dbReference type="ARBA" id="ARBA00008455"/>
    </source>
</evidence>
<dbReference type="SUPFAM" id="SSF54001">
    <property type="entry name" value="Cysteine proteinases"/>
    <property type="match status" value="1"/>
</dbReference>
<evidence type="ECO:0000313" key="13">
    <source>
        <dbReference type="Proteomes" id="UP000230423"/>
    </source>
</evidence>
<dbReference type="FunFam" id="3.90.70.10:FF:000031">
    <property type="entry name" value="Cathepsin B"/>
    <property type="match status" value="1"/>
</dbReference>
<dbReference type="InterPro" id="IPR000169">
    <property type="entry name" value="Pept_cys_AS"/>
</dbReference>
<evidence type="ECO:0000256" key="8">
    <source>
        <dbReference type="ARBA" id="ARBA00023180"/>
    </source>
</evidence>
<keyword evidence="8" id="KW-0325">Glycoprotein</keyword>
<dbReference type="InterPro" id="IPR000668">
    <property type="entry name" value="Peptidase_C1A_C"/>
</dbReference>
<feature type="signal peptide" evidence="10">
    <location>
        <begin position="1"/>
        <end position="31"/>
    </location>
</feature>
<sequence>MKITARNMPMYSLECVPKLLVLVICIYLSRAEIPLEAQVLSGEPLVEYLKQNQKLFEVGSAPTPGFKSKLMDLRFVNQNRQPVVEDEEEDNGEIPESYDARVEWANCSSLFYIRDQANCGSCWAVSSAAAMSDRICIASKGVKQVLISAQDLVSCCSYCGYGCDGGWPIKAWQFFVREGVVTGGNYGRQGCCRPYEITPCGRHGREPYYGECYDDAATPRCKRTCQKGYKTTYKKDKRFGRKAYQLPNSVKAIQREIMTHGPVVAGYTVYEDFSYYTRGIYKHTAGRATGGHAVKIIGWGKEKGTPYWIIANSWHDDWGEKGFFRMIRGINDCGIEEEVVTGLVR</sequence>
<dbReference type="PRINTS" id="PR00705">
    <property type="entry name" value="PAPAIN"/>
</dbReference>
<dbReference type="PANTHER" id="PTHR12411">
    <property type="entry name" value="CYSTEINE PROTEASE FAMILY C1-RELATED"/>
    <property type="match status" value="1"/>
</dbReference>
<dbReference type="InterPro" id="IPR038765">
    <property type="entry name" value="Papain-like_cys_pep_sf"/>
</dbReference>
<dbReference type="PROSITE" id="PS00139">
    <property type="entry name" value="THIOL_PROTEASE_CYS"/>
    <property type="match status" value="1"/>
</dbReference>
<protein>
    <submittedName>
        <fullName evidence="12">Papain family cysteine protease</fullName>
    </submittedName>
</protein>
<dbReference type="GO" id="GO:0008234">
    <property type="term" value="F:cysteine-type peptidase activity"/>
    <property type="evidence" value="ECO:0007669"/>
    <property type="project" value="UniProtKB-KW"/>
</dbReference>
<proteinExistence type="inferred from homology"/>
<name>A0A2G9UNJ5_TELCI</name>
<evidence type="ECO:0000256" key="10">
    <source>
        <dbReference type="SAM" id="SignalP"/>
    </source>
</evidence>
<dbReference type="InterPro" id="IPR025660">
    <property type="entry name" value="Pept_his_AS"/>
</dbReference>
<keyword evidence="13" id="KW-1185">Reference proteome</keyword>
<dbReference type="AlphaFoldDB" id="A0A2G9UNJ5"/>
<keyword evidence="3 10" id="KW-0732">Signal</keyword>
<evidence type="ECO:0000313" key="12">
    <source>
        <dbReference type="EMBL" id="PIO71040.1"/>
    </source>
</evidence>
<dbReference type="Pfam" id="PF00112">
    <property type="entry name" value="Peptidase_C1"/>
    <property type="match status" value="1"/>
</dbReference>
<dbReference type="InterPro" id="IPR025661">
    <property type="entry name" value="Pept_asp_AS"/>
</dbReference>
<evidence type="ECO:0000256" key="3">
    <source>
        <dbReference type="ARBA" id="ARBA00022729"/>
    </source>
</evidence>
<dbReference type="SMART" id="SM00645">
    <property type="entry name" value="Pept_C1"/>
    <property type="match status" value="1"/>
</dbReference>
<dbReference type="GO" id="GO:0006508">
    <property type="term" value="P:proteolysis"/>
    <property type="evidence" value="ECO:0007669"/>
    <property type="project" value="UniProtKB-KW"/>
</dbReference>
<evidence type="ECO:0000256" key="5">
    <source>
        <dbReference type="ARBA" id="ARBA00022807"/>
    </source>
</evidence>
<evidence type="ECO:0000256" key="2">
    <source>
        <dbReference type="ARBA" id="ARBA00022670"/>
    </source>
</evidence>
<feature type="chain" id="PRO_5018760793" evidence="10">
    <location>
        <begin position="32"/>
        <end position="345"/>
    </location>
</feature>
<evidence type="ECO:0000259" key="11">
    <source>
        <dbReference type="SMART" id="SM00645"/>
    </source>
</evidence>
<dbReference type="CDD" id="cd02620">
    <property type="entry name" value="Peptidase_C1A_CathepsinB"/>
    <property type="match status" value="1"/>
</dbReference>
<keyword evidence="4" id="KW-0378">Hydrolase</keyword>
<dbReference type="InterPro" id="IPR013128">
    <property type="entry name" value="Peptidase_C1A"/>
</dbReference>
<accession>A0A2G9UNJ5</accession>
<dbReference type="PROSITE" id="PS00639">
    <property type="entry name" value="THIOL_PROTEASE_HIS"/>
    <property type="match status" value="1"/>
</dbReference>
<dbReference type="Gene3D" id="3.90.70.10">
    <property type="entry name" value="Cysteine proteinases"/>
    <property type="match status" value="1"/>
</dbReference>
<keyword evidence="2 12" id="KW-0645">Protease</keyword>
<evidence type="ECO:0000256" key="7">
    <source>
        <dbReference type="ARBA" id="ARBA00023157"/>
    </source>
</evidence>
<evidence type="ECO:0000256" key="6">
    <source>
        <dbReference type="ARBA" id="ARBA00023145"/>
    </source>
</evidence>